<protein>
    <submittedName>
        <fullName evidence="2">Uncharacterized protein</fullName>
    </submittedName>
</protein>
<dbReference type="AlphaFoldDB" id="A0A6H5HTU6"/>
<name>A0A6H5HTU6_9HEMI</name>
<feature type="region of interest" description="Disordered" evidence="1">
    <location>
        <begin position="70"/>
        <end position="100"/>
    </location>
</feature>
<dbReference type="Pfam" id="PF12259">
    <property type="entry name" value="Baculo_F"/>
    <property type="match status" value="1"/>
</dbReference>
<feature type="non-terminal residue" evidence="2">
    <location>
        <position position="1"/>
    </location>
</feature>
<evidence type="ECO:0000313" key="3">
    <source>
        <dbReference type="Proteomes" id="UP000479000"/>
    </source>
</evidence>
<evidence type="ECO:0000313" key="2">
    <source>
        <dbReference type="EMBL" id="CAB0018390.1"/>
    </source>
</evidence>
<proteinExistence type="predicted"/>
<dbReference type="InterPro" id="IPR022048">
    <property type="entry name" value="Envelope_fusion-like"/>
</dbReference>
<keyword evidence="3" id="KW-1185">Reference proteome</keyword>
<evidence type="ECO:0000256" key="1">
    <source>
        <dbReference type="SAM" id="MobiDB-lite"/>
    </source>
</evidence>
<sequence length="393" mass="43905">KPRSLRLEVRKLRLKIFLPLPRSNTRRTCCCPGHSTRKPRSYRLEARTLHLDPGLLPLEGLRTTLDIVKKKNRNGRPSGPPPGNGPSGSRPRVKMGSHDKKEAEFANVDSLHVLQTAGSHSQAIADELPSTTLCLASLFYLPNVLPLSCETRIVNVNSPLWRQLKVGNSWVFCVPDDAEIKIKCPTIVDRTVLTGIGIFSINPACVGYTPLYTLTPRRSASAVINSSFIPNFNISFGDDLLDKLRAVNFSTWKNTDSINLKILNANNLGLYSARLEEIYKTAEEIRFRNKLEVHNVSYKIIFAILGIILNRARGSLRGQALTDEISLSHNSGPEINLVGKGRNWSLTGHLFTVLNYSLPVFVRLAERDSRAQRSRRHVFAAEYATMSHRLPPA</sequence>
<dbReference type="Proteomes" id="UP000479000">
    <property type="component" value="Unassembled WGS sequence"/>
</dbReference>
<dbReference type="EMBL" id="CADCXU010032784">
    <property type="protein sequence ID" value="CAB0018390.1"/>
    <property type="molecule type" value="Genomic_DNA"/>
</dbReference>
<organism evidence="2 3">
    <name type="scientific">Nesidiocoris tenuis</name>
    <dbReference type="NCBI Taxonomy" id="355587"/>
    <lineage>
        <taxon>Eukaryota</taxon>
        <taxon>Metazoa</taxon>
        <taxon>Ecdysozoa</taxon>
        <taxon>Arthropoda</taxon>
        <taxon>Hexapoda</taxon>
        <taxon>Insecta</taxon>
        <taxon>Pterygota</taxon>
        <taxon>Neoptera</taxon>
        <taxon>Paraneoptera</taxon>
        <taxon>Hemiptera</taxon>
        <taxon>Heteroptera</taxon>
        <taxon>Panheteroptera</taxon>
        <taxon>Cimicomorpha</taxon>
        <taxon>Miridae</taxon>
        <taxon>Dicyphina</taxon>
        <taxon>Nesidiocoris</taxon>
    </lineage>
</organism>
<reference evidence="2 3" key="1">
    <citation type="submission" date="2020-02" db="EMBL/GenBank/DDBJ databases">
        <authorList>
            <person name="Ferguson B K."/>
        </authorList>
    </citation>
    <scope>NUCLEOTIDE SEQUENCE [LARGE SCALE GENOMIC DNA]</scope>
</reference>
<gene>
    <name evidence="2" type="ORF">NTEN_LOCUS22296</name>
</gene>
<accession>A0A6H5HTU6</accession>